<accession>A0A507C0X6</accession>
<reference evidence="8 9" key="1">
    <citation type="journal article" date="2019" name="Sci. Rep.">
        <title>Comparative genomics of chytrid fungi reveal insights into the obligate biotrophic and pathogenic lifestyle of Synchytrium endobioticum.</title>
        <authorList>
            <person name="van de Vossenberg B.T.L.H."/>
            <person name="Warris S."/>
            <person name="Nguyen H.D.T."/>
            <person name="van Gent-Pelzer M.P.E."/>
            <person name="Joly D.L."/>
            <person name="van de Geest H.C."/>
            <person name="Bonants P.J.M."/>
            <person name="Smith D.S."/>
            <person name="Levesque C.A."/>
            <person name="van der Lee T.A.J."/>
        </authorList>
    </citation>
    <scope>NUCLEOTIDE SEQUENCE [LARGE SCALE GENOMIC DNA]</scope>
    <source>
        <strain evidence="7 9">LEV6574</strain>
        <strain evidence="6 8">MB42</strain>
    </source>
</reference>
<dbReference type="PANTHER" id="PTHR23316">
    <property type="entry name" value="IMPORTIN ALPHA"/>
    <property type="match status" value="1"/>
</dbReference>
<evidence type="ECO:0000313" key="6">
    <source>
        <dbReference type="EMBL" id="TPX31704.1"/>
    </source>
</evidence>
<dbReference type="Pfam" id="PF00514">
    <property type="entry name" value="Arm"/>
    <property type="match status" value="2"/>
</dbReference>
<keyword evidence="3" id="KW-0653">Protein transport</keyword>
<dbReference type="VEuPathDB" id="FungiDB:SeMB42_g07713"/>
<evidence type="ECO:0000313" key="9">
    <source>
        <dbReference type="Proteomes" id="UP000320475"/>
    </source>
</evidence>
<dbReference type="OrthoDB" id="29145at2759"/>
<proteinExistence type="inferred from homology"/>
<evidence type="ECO:0000256" key="3">
    <source>
        <dbReference type="ARBA" id="ARBA00022927"/>
    </source>
</evidence>
<evidence type="ECO:0000256" key="2">
    <source>
        <dbReference type="ARBA" id="ARBA00022448"/>
    </source>
</evidence>
<dbReference type="AlphaFoldDB" id="A0A507C0X6"/>
<keyword evidence="2" id="KW-0813">Transport</keyword>
<evidence type="ECO:0000256" key="4">
    <source>
        <dbReference type="PROSITE-ProRule" id="PRU00259"/>
    </source>
</evidence>
<keyword evidence="8" id="KW-1185">Reference proteome</keyword>
<protein>
    <recommendedName>
        <fullName evidence="10">Importin subunit alpha</fullName>
    </recommendedName>
</protein>
<evidence type="ECO:0000256" key="5">
    <source>
        <dbReference type="SAM" id="MobiDB-lite"/>
    </source>
</evidence>
<feature type="repeat" description="ARM" evidence="4">
    <location>
        <begin position="343"/>
        <end position="373"/>
    </location>
</feature>
<feature type="region of interest" description="Disordered" evidence="5">
    <location>
        <begin position="604"/>
        <end position="628"/>
    </location>
</feature>
<dbReference type="InterPro" id="IPR011989">
    <property type="entry name" value="ARM-like"/>
</dbReference>
<dbReference type="STRING" id="286115.A0A507C0X6"/>
<dbReference type="Proteomes" id="UP000317494">
    <property type="component" value="Unassembled WGS sequence"/>
</dbReference>
<dbReference type="SMART" id="SM00185">
    <property type="entry name" value="ARM"/>
    <property type="match status" value="6"/>
</dbReference>
<comment type="similarity">
    <text evidence="1">Belongs to the importin alpha family.</text>
</comment>
<name>A0A507C0X6_9FUNG</name>
<organism evidence="6 8">
    <name type="scientific">Synchytrium endobioticum</name>
    <dbReference type="NCBI Taxonomy" id="286115"/>
    <lineage>
        <taxon>Eukaryota</taxon>
        <taxon>Fungi</taxon>
        <taxon>Fungi incertae sedis</taxon>
        <taxon>Chytridiomycota</taxon>
        <taxon>Chytridiomycota incertae sedis</taxon>
        <taxon>Chytridiomycetes</taxon>
        <taxon>Synchytriales</taxon>
        <taxon>Synchytriaceae</taxon>
        <taxon>Synchytrium</taxon>
    </lineage>
</organism>
<evidence type="ECO:0008006" key="10">
    <source>
        <dbReference type="Google" id="ProtNLM"/>
    </source>
</evidence>
<feature type="repeat" description="ARM" evidence="4">
    <location>
        <begin position="301"/>
        <end position="343"/>
    </location>
</feature>
<dbReference type="SUPFAM" id="SSF48371">
    <property type="entry name" value="ARM repeat"/>
    <property type="match status" value="1"/>
</dbReference>
<dbReference type="Gene3D" id="1.25.10.10">
    <property type="entry name" value="Leucine-rich Repeat Variant"/>
    <property type="match status" value="1"/>
</dbReference>
<dbReference type="EMBL" id="QEAM01000415">
    <property type="protein sequence ID" value="TPX40078.1"/>
    <property type="molecule type" value="Genomic_DNA"/>
</dbReference>
<dbReference type="PROSITE" id="PS50176">
    <property type="entry name" value="ARM_REPEAT"/>
    <property type="match status" value="3"/>
</dbReference>
<evidence type="ECO:0000256" key="1">
    <source>
        <dbReference type="ARBA" id="ARBA00010394"/>
    </source>
</evidence>
<dbReference type="InterPro" id="IPR000225">
    <property type="entry name" value="Armadillo"/>
</dbReference>
<evidence type="ECO:0000313" key="7">
    <source>
        <dbReference type="EMBL" id="TPX40078.1"/>
    </source>
</evidence>
<comment type="caution">
    <text evidence="6">The sequence shown here is derived from an EMBL/GenBank/DDBJ whole genome shotgun (WGS) entry which is preliminary data.</text>
</comment>
<dbReference type="Proteomes" id="UP000320475">
    <property type="component" value="Unassembled WGS sequence"/>
</dbReference>
<sequence>MFASLDPYQTQLPSIQTEFTDPVIAPKPSKHRSNTKAVDGAEFEVIGRKIQNLTVDESKLHSSIGSFWDSSGHDQDGVALASIRTALNNDYPEYVLNAIQKLRRYLCGDNVSNHTEQVLHMKILERLKHLLTPGHEMGALTDRIHYEACWVLTNVAAGHPAQTASVAEAGLIPCLVGLLSSTSGKVRLQAAWTLGNIAGDCEKFRDAVLDAGAMEPLLHIWEGNVDDDNEERSALHVAMWTVGNICRWDMTKGQWERIVPAWDILQKILTIDDVEEVVIAEVCWAFARIAFQKPSGGFPPVLVQQLVSLLSRNRARIVMPALQTLTNLSAGADSQTQLVLDCGVLPHLERLLTSTSVAPYLREEALSVLANIASVRGDVLVSSTRFLPMIVRTLDDKYHEHSLKQRKEACLIVNNMAASQSPTQITALLDYKIIEPLLRFIKDMFDDMPAQEKAVECLHSLWMCSAAQGVNLCSNELKELSVKSNKETYEMLWRLFTILDATVQVGDETGMSTTGTGVDDDDYDTDDLVASFNQNSFVQTTLGTLRVPDQNTRRARDALSGMLRSIFPEEHRPREAAYLKEKKSYAGVFGKFSKLMTSSVADKGGSGGAVNGDSSNGAGGMVSSAASC</sequence>
<evidence type="ECO:0000313" key="8">
    <source>
        <dbReference type="Proteomes" id="UP000317494"/>
    </source>
</evidence>
<feature type="repeat" description="ARM" evidence="4">
    <location>
        <begin position="170"/>
        <end position="212"/>
    </location>
</feature>
<dbReference type="InterPro" id="IPR016024">
    <property type="entry name" value="ARM-type_fold"/>
</dbReference>
<gene>
    <name evidence="7" type="ORF">SeLEV6574_g06799</name>
    <name evidence="6" type="ORF">SeMB42_g07713</name>
</gene>
<dbReference type="EMBL" id="QEAN01000602">
    <property type="protein sequence ID" value="TPX31704.1"/>
    <property type="molecule type" value="Genomic_DNA"/>
</dbReference>
<dbReference type="GO" id="GO:0015031">
    <property type="term" value="P:protein transport"/>
    <property type="evidence" value="ECO:0007669"/>
    <property type="project" value="UniProtKB-KW"/>
</dbReference>